<accession>A0A395VBS2</accession>
<dbReference type="PANTHER" id="PTHR21198:SF3">
    <property type="entry name" value="GLUTAMATE RACEMASE"/>
    <property type="match status" value="1"/>
</dbReference>
<comment type="caution">
    <text evidence="8">The sequence shown here is derived from an EMBL/GenBank/DDBJ whole genome shotgun (WGS) entry which is preliminary data.</text>
</comment>
<feature type="binding site" evidence="7">
    <location>
        <begin position="191"/>
        <end position="192"/>
    </location>
    <ligand>
        <name>substrate</name>
    </ligand>
</feature>
<evidence type="ECO:0000256" key="1">
    <source>
        <dbReference type="ARBA" id="ARBA00001602"/>
    </source>
</evidence>
<evidence type="ECO:0000256" key="6">
    <source>
        <dbReference type="ARBA" id="ARBA00023316"/>
    </source>
</evidence>
<dbReference type="GO" id="GO:0008881">
    <property type="term" value="F:glutamate racemase activity"/>
    <property type="evidence" value="ECO:0007669"/>
    <property type="project" value="UniProtKB-UniRule"/>
</dbReference>
<feature type="active site" description="Proton donor/acceptor" evidence="7">
    <location>
        <position position="190"/>
    </location>
</feature>
<feature type="active site" description="Proton donor/acceptor" evidence="7">
    <location>
        <position position="79"/>
    </location>
</feature>
<evidence type="ECO:0000256" key="3">
    <source>
        <dbReference type="ARBA" id="ARBA00022960"/>
    </source>
</evidence>
<sequence>MEKYENRQECPIGVFDSGVGGISVLRELVAQMPNENYIFFGDSKNAPYGTKTLEEVQRLTCADAEYLLSRGVKALVVACNTATSAAIRILREKYADMPVIGIEPALKPAVHAGGHPRVLVMATPMTLREEKFHALMQRFESDAEILRLPCPGLVEYVEQGVLEGAELEAFLANLFEPYRSHPVDCVVLGCTHYPFVRETIQKLLGAGVQIFDGGAGTARETERRLKDCGLCSGRAQQGTVELCNSLASEQMKQLEIRLLQSGTVQAIIKK</sequence>
<keyword evidence="4 7" id="KW-0573">Peptidoglycan synthesis</keyword>
<dbReference type="PANTHER" id="PTHR21198">
    <property type="entry name" value="GLUTAMATE RACEMASE"/>
    <property type="match status" value="1"/>
</dbReference>
<reference evidence="8 9" key="1">
    <citation type="submission" date="2018-08" db="EMBL/GenBank/DDBJ databases">
        <title>A genome reference for cultivated species of the human gut microbiota.</title>
        <authorList>
            <person name="Zou Y."/>
            <person name="Xue W."/>
            <person name="Luo G."/>
        </authorList>
    </citation>
    <scope>NUCLEOTIDE SEQUENCE [LARGE SCALE GENOMIC DNA]</scope>
    <source>
        <strain evidence="8 9">AF22-12AC</strain>
    </source>
</reference>
<feature type="binding site" evidence="7">
    <location>
        <begin position="16"/>
        <end position="17"/>
    </location>
    <ligand>
        <name>substrate</name>
    </ligand>
</feature>
<dbReference type="PROSITE" id="PS00923">
    <property type="entry name" value="ASP_GLU_RACEMASE_1"/>
    <property type="match status" value="1"/>
</dbReference>
<dbReference type="GO" id="GO:0008360">
    <property type="term" value="P:regulation of cell shape"/>
    <property type="evidence" value="ECO:0007669"/>
    <property type="project" value="UniProtKB-KW"/>
</dbReference>
<dbReference type="EMBL" id="QRVL01000003">
    <property type="protein sequence ID" value="RGS41322.1"/>
    <property type="molecule type" value="Genomic_DNA"/>
</dbReference>
<dbReference type="InterPro" id="IPR018187">
    <property type="entry name" value="Asp/Glu_racemase_AS_1"/>
</dbReference>
<dbReference type="InterPro" id="IPR033134">
    <property type="entry name" value="Asp/Glu_racemase_AS_2"/>
</dbReference>
<evidence type="ECO:0000256" key="2">
    <source>
        <dbReference type="ARBA" id="ARBA00013090"/>
    </source>
</evidence>
<dbReference type="Proteomes" id="UP000266172">
    <property type="component" value="Unassembled WGS sequence"/>
</dbReference>
<dbReference type="UniPathway" id="UPA00219"/>
<dbReference type="RefSeq" id="WP_118097074.1">
    <property type="nucleotide sequence ID" value="NZ_QRVL01000003.1"/>
</dbReference>
<dbReference type="AlphaFoldDB" id="A0A395VBS2"/>
<dbReference type="InterPro" id="IPR001920">
    <property type="entry name" value="Asp/Glu_race"/>
</dbReference>
<dbReference type="NCBIfam" id="TIGR00067">
    <property type="entry name" value="glut_race"/>
    <property type="match status" value="1"/>
</dbReference>
<gene>
    <name evidence="7" type="primary">murI</name>
    <name evidence="8" type="ORF">DWX93_06650</name>
</gene>
<dbReference type="GO" id="GO:0071555">
    <property type="term" value="P:cell wall organization"/>
    <property type="evidence" value="ECO:0007669"/>
    <property type="project" value="UniProtKB-KW"/>
</dbReference>
<feature type="binding site" evidence="7">
    <location>
        <begin position="48"/>
        <end position="49"/>
    </location>
    <ligand>
        <name>substrate</name>
    </ligand>
</feature>
<dbReference type="PROSITE" id="PS00924">
    <property type="entry name" value="ASP_GLU_RACEMASE_2"/>
    <property type="match status" value="1"/>
</dbReference>
<evidence type="ECO:0000256" key="4">
    <source>
        <dbReference type="ARBA" id="ARBA00022984"/>
    </source>
</evidence>
<name>A0A395VBS2_9FIRM</name>
<keyword evidence="6 7" id="KW-0961">Cell wall biogenesis/degradation</keyword>
<organism evidence="8 9">
    <name type="scientific">Roseburia hominis</name>
    <dbReference type="NCBI Taxonomy" id="301301"/>
    <lineage>
        <taxon>Bacteria</taxon>
        <taxon>Bacillati</taxon>
        <taxon>Bacillota</taxon>
        <taxon>Clostridia</taxon>
        <taxon>Lachnospirales</taxon>
        <taxon>Lachnospiraceae</taxon>
        <taxon>Roseburia</taxon>
    </lineage>
</organism>
<evidence type="ECO:0000256" key="5">
    <source>
        <dbReference type="ARBA" id="ARBA00023235"/>
    </source>
</evidence>
<dbReference type="Pfam" id="PF01177">
    <property type="entry name" value="Asp_Glu_race"/>
    <property type="match status" value="1"/>
</dbReference>
<dbReference type="InterPro" id="IPR015942">
    <property type="entry name" value="Asp/Glu/hydantoin_racemase"/>
</dbReference>
<dbReference type="InterPro" id="IPR004391">
    <property type="entry name" value="Glu_race"/>
</dbReference>
<keyword evidence="5 7" id="KW-0413">Isomerase</keyword>
<comment type="catalytic activity">
    <reaction evidence="1 7">
        <text>L-glutamate = D-glutamate</text>
        <dbReference type="Rhea" id="RHEA:12813"/>
        <dbReference type="ChEBI" id="CHEBI:29985"/>
        <dbReference type="ChEBI" id="CHEBI:29986"/>
        <dbReference type="EC" id="5.1.1.3"/>
    </reaction>
</comment>
<dbReference type="FunFam" id="3.40.50.1860:FF:000001">
    <property type="entry name" value="Glutamate racemase"/>
    <property type="match status" value="1"/>
</dbReference>
<dbReference type="Gene3D" id="3.40.50.1860">
    <property type="match status" value="2"/>
</dbReference>
<feature type="binding site" evidence="7">
    <location>
        <begin position="80"/>
        <end position="81"/>
    </location>
    <ligand>
        <name>substrate</name>
    </ligand>
</feature>
<comment type="function">
    <text evidence="7">Provides the (R)-glutamate required for cell wall biosynthesis.</text>
</comment>
<evidence type="ECO:0000256" key="7">
    <source>
        <dbReference type="HAMAP-Rule" id="MF_00258"/>
    </source>
</evidence>
<protein>
    <recommendedName>
        <fullName evidence="2 7">Glutamate racemase</fullName>
        <ecNumber evidence="2 7">5.1.1.3</ecNumber>
    </recommendedName>
</protein>
<dbReference type="SUPFAM" id="SSF53681">
    <property type="entry name" value="Aspartate/glutamate racemase"/>
    <property type="match status" value="2"/>
</dbReference>
<dbReference type="HAMAP" id="MF_00258">
    <property type="entry name" value="Glu_racemase"/>
    <property type="match status" value="1"/>
</dbReference>
<dbReference type="EC" id="5.1.1.3" evidence="2 7"/>
<proteinExistence type="inferred from homology"/>
<keyword evidence="3 7" id="KW-0133">Cell shape</keyword>
<evidence type="ECO:0000313" key="8">
    <source>
        <dbReference type="EMBL" id="RGS41322.1"/>
    </source>
</evidence>
<dbReference type="GO" id="GO:0009252">
    <property type="term" value="P:peptidoglycan biosynthetic process"/>
    <property type="evidence" value="ECO:0007669"/>
    <property type="project" value="UniProtKB-UniRule"/>
</dbReference>
<comment type="similarity">
    <text evidence="7">Belongs to the aspartate/glutamate racemases family.</text>
</comment>
<comment type="pathway">
    <text evidence="7">Cell wall biogenesis; peptidoglycan biosynthesis.</text>
</comment>
<evidence type="ECO:0000313" key="9">
    <source>
        <dbReference type="Proteomes" id="UP000266172"/>
    </source>
</evidence>